<evidence type="ECO:0000256" key="12">
    <source>
        <dbReference type="HAMAP-Rule" id="MF_01987"/>
    </source>
</evidence>
<feature type="binding site" evidence="12">
    <location>
        <begin position="250"/>
        <end position="251"/>
    </location>
    <ligand>
        <name>ATP</name>
        <dbReference type="ChEBI" id="CHEBI:30616"/>
    </ligand>
</feature>
<comment type="caution">
    <text evidence="14">The sequence shown here is derived from an EMBL/GenBank/DDBJ whole genome shotgun (WGS) entry which is preliminary data.</text>
</comment>
<feature type="binding site" evidence="12">
    <location>
        <position position="251"/>
    </location>
    <ligand>
        <name>substrate</name>
    </ligand>
</feature>
<dbReference type="Pfam" id="PF00294">
    <property type="entry name" value="PfkB"/>
    <property type="match status" value="1"/>
</dbReference>
<dbReference type="PANTHER" id="PTHR10584">
    <property type="entry name" value="SUGAR KINASE"/>
    <property type="match status" value="1"/>
</dbReference>
<keyword evidence="7 12" id="KW-0418">Kinase</keyword>
<comment type="subunit">
    <text evidence="12">Homodimer.</text>
</comment>
<feature type="binding site" evidence="12">
    <location>
        <position position="181"/>
    </location>
    <ligand>
        <name>ATP</name>
        <dbReference type="ChEBI" id="CHEBI:30616"/>
    </ligand>
</feature>
<comment type="subcellular location">
    <subcellularLocation>
        <location evidence="12">Cytoplasm</location>
    </subcellularLocation>
</comment>
<dbReference type="InterPro" id="IPR002173">
    <property type="entry name" value="Carboh/pur_kinase_PfkB_CS"/>
</dbReference>
<feature type="binding site" evidence="12">
    <location>
        <position position="137"/>
    </location>
    <ligand>
        <name>substrate</name>
    </ligand>
</feature>
<dbReference type="GO" id="GO:0046872">
    <property type="term" value="F:metal ion binding"/>
    <property type="evidence" value="ECO:0007669"/>
    <property type="project" value="UniProtKB-KW"/>
</dbReference>
<keyword evidence="9 12" id="KW-0460">Magnesium</keyword>
<comment type="similarity">
    <text evidence="1">Belongs to the carbohydrate kinase pfkB family.</text>
</comment>
<feature type="domain" description="Carbohydrate kinase PfkB" evidence="13">
    <location>
        <begin position="3"/>
        <end position="292"/>
    </location>
</feature>
<dbReference type="SUPFAM" id="SSF53613">
    <property type="entry name" value="Ribokinase-like"/>
    <property type="match status" value="1"/>
</dbReference>
<comment type="similarity">
    <text evidence="12">Belongs to the carbohydrate kinase PfkB family. Ribokinase subfamily.</text>
</comment>
<comment type="caution">
    <text evidence="12">Lacks conserved residue(s) required for the propagation of feature annotation.</text>
</comment>
<dbReference type="EC" id="2.7.1.15" evidence="2 12"/>
<feature type="binding site" evidence="12">
    <location>
        <begin position="38"/>
        <end position="42"/>
    </location>
    <ligand>
        <name>substrate</name>
    </ligand>
</feature>
<keyword evidence="12" id="KW-0963">Cytoplasm</keyword>
<dbReference type="Gene3D" id="3.40.1190.20">
    <property type="match status" value="1"/>
</dbReference>
<keyword evidence="6 12" id="KW-0547">Nucleotide-binding</keyword>
<dbReference type="InterPro" id="IPR011611">
    <property type="entry name" value="PfkB_dom"/>
</dbReference>
<comment type="cofactor">
    <cofactor evidence="12">
        <name>Mg(2+)</name>
        <dbReference type="ChEBI" id="CHEBI:18420"/>
    </cofactor>
    <text evidence="12">Requires a divalent cation, most likely magnesium in vivo, as an electrophilic catalyst to aid phosphoryl group transfer. It is the chelate of the metal and the nucleotide that is the actual substrate.</text>
</comment>
<feature type="binding site" evidence="12">
    <location>
        <position position="275"/>
    </location>
    <ligand>
        <name>ATP</name>
        <dbReference type="ChEBI" id="CHEBI:30616"/>
    </ligand>
</feature>
<evidence type="ECO:0000256" key="1">
    <source>
        <dbReference type="ARBA" id="ARBA00005380"/>
    </source>
</evidence>
<feature type="binding site" evidence="12">
    <location>
        <position position="290"/>
    </location>
    <ligand>
        <name>K(+)</name>
        <dbReference type="ChEBI" id="CHEBI:29103"/>
    </ligand>
</feature>
<evidence type="ECO:0000256" key="9">
    <source>
        <dbReference type="ARBA" id="ARBA00022842"/>
    </source>
</evidence>
<feature type="binding site" evidence="12">
    <location>
        <position position="281"/>
    </location>
    <ligand>
        <name>K(+)</name>
        <dbReference type="ChEBI" id="CHEBI:29103"/>
    </ligand>
</feature>
<comment type="pathway">
    <text evidence="12">Carbohydrate metabolism; D-ribose degradation; D-ribose 5-phosphate from beta-D-ribopyranose: step 2/2.</text>
</comment>
<evidence type="ECO:0000256" key="2">
    <source>
        <dbReference type="ARBA" id="ARBA00012035"/>
    </source>
</evidence>
<comment type="function">
    <text evidence="12">Catalyzes the phosphorylation of ribose at O-5 in a reaction requiring ATP and magnesium. The resulting D-ribose-5-phosphate can then be used either for sythesis of nucleotides, histidine, and tryptophan, or as a component of the pentose phosphate pathway.</text>
</comment>
<evidence type="ECO:0000256" key="11">
    <source>
        <dbReference type="ARBA" id="ARBA00023277"/>
    </source>
</evidence>
<dbReference type="AlphaFoldDB" id="A0A7X4GH04"/>
<dbReference type="PANTHER" id="PTHR10584:SF166">
    <property type="entry name" value="RIBOKINASE"/>
    <property type="match status" value="1"/>
</dbReference>
<dbReference type="InterPro" id="IPR002139">
    <property type="entry name" value="Ribo/fructo_kinase"/>
</dbReference>
<dbReference type="CDD" id="cd01174">
    <property type="entry name" value="ribokinase"/>
    <property type="match status" value="1"/>
</dbReference>
<evidence type="ECO:0000256" key="3">
    <source>
        <dbReference type="ARBA" id="ARBA00016943"/>
    </source>
</evidence>
<comment type="catalytic activity">
    <reaction evidence="12">
        <text>D-ribose + ATP = D-ribose 5-phosphate + ADP + H(+)</text>
        <dbReference type="Rhea" id="RHEA:13697"/>
        <dbReference type="ChEBI" id="CHEBI:15378"/>
        <dbReference type="ChEBI" id="CHEBI:30616"/>
        <dbReference type="ChEBI" id="CHEBI:47013"/>
        <dbReference type="ChEBI" id="CHEBI:78346"/>
        <dbReference type="ChEBI" id="CHEBI:456216"/>
        <dbReference type="EC" id="2.7.1.15"/>
    </reaction>
</comment>
<evidence type="ECO:0000256" key="5">
    <source>
        <dbReference type="ARBA" id="ARBA00022723"/>
    </source>
</evidence>
<dbReference type="EMBL" id="WVTD01000008">
    <property type="protein sequence ID" value="MYL98475.1"/>
    <property type="molecule type" value="Genomic_DNA"/>
</dbReference>
<dbReference type="PRINTS" id="PR00990">
    <property type="entry name" value="RIBOKINASE"/>
</dbReference>
<keyword evidence="8 12" id="KW-0067">ATP-binding</keyword>
<dbReference type="GO" id="GO:0019303">
    <property type="term" value="P:D-ribose catabolic process"/>
    <property type="evidence" value="ECO:0007669"/>
    <property type="project" value="UniProtKB-UniRule"/>
</dbReference>
<dbReference type="GO" id="GO:0005524">
    <property type="term" value="F:ATP binding"/>
    <property type="evidence" value="ECO:0007669"/>
    <property type="project" value="UniProtKB-UniRule"/>
</dbReference>
<feature type="binding site" evidence="12">
    <location>
        <position position="247"/>
    </location>
    <ligand>
        <name>K(+)</name>
        <dbReference type="ChEBI" id="CHEBI:29103"/>
    </ligand>
</feature>
<proteinExistence type="inferred from homology"/>
<comment type="activity regulation">
    <text evidence="12">Activated by a monovalent cation that binds near, but not in, the active site. The most likely occupant of the site in vivo is potassium. Ion binding induces a conformational change that may alter substrate affinity.</text>
</comment>
<sequence>MSVSVFGSLNLDLALRLPVRAAWGQTLLVQDGETAVGGKGLNQAIASARFGSQTRMAGAVGRDEAGALLREALDADGVDTALVETLGGHASGRATILIEPAGDNMIMVEAGANLAARAGGAIAAIDARTRVLLVQLESDIDELAALFASEAARPVRKILNAAPAVSAGSRLFDLSDMVIFNQSECAEYLQLDREPENLNDLLVARRLLNRPGQAVVVTLGAAGSAAVWADRAIFSPAIRAEAVVDTSGAGDCFCGTIAACVDQGIGAQDALRLANAAASLSVARKGAAPSMPMRSEVDALVAASA</sequence>
<evidence type="ECO:0000313" key="15">
    <source>
        <dbReference type="Proteomes" id="UP000465810"/>
    </source>
</evidence>
<dbReference type="RefSeq" id="WP_160986119.1">
    <property type="nucleotide sequence ID" value="NZ_WVTD01000008.1"/>
</dbReference>
<feature type="binding site" evidence="12">
    <location>
        <begin position="10"/>
        <end position="12"/>
    </location>
    <ligand>
        <name>substrate</name>
    </ligand>
</feature>
<dbReference type="InterPro" id="IPR029056">
    <property type="entry name" value="Ribokinase-like"/>
</dbReference>
<reference evidence="14 15" key="1">
    <citation type="submission" date="2019-12" db="EMBL/GenBank/DDBJ databases">
        <authorList>
            <person name="Feng G."/>
            <person name="Zhu H."/>
        </authorList>
    </citation>
    <scope>NUCLEOTIDE SEQUENCE [LARGE SCALE GENOMIC DNA]</scope>
    <source>
        <strain evidence="14 15">FGD1</strain>
    </source>
</reference>
<keyword evidence="10 12" id="KW-0630">Potassium</keyword>
<name>A0A7X4GH04_9SPHN</name>
<protein>
    <recommendedName>
        <fullName evidence="3 12">Ribokinase</fullName>
        <shortName evidence="12">RK</shortName>
        <ecNumber evidence="2 12">2.7.1.15</ecNumber>
    </recommendedName>
</protein>
<evidence type="ECO:0000256" key="7">
    <source>
        <dbReference type="ARBA" id="ARBA00022777"/>
    </source>
</evidence>
<dbReference type="HAMAP" id="MF_01987">
    <property type="entry name" value="Ribokinase"/>
    <property type="match status" value="1"/>
</dbReference>
<keyword evidence="11 12" id="KW-0119">Carbohydrate metabolism</keyword>
<keyword evidence="5 12" id="KW-0479">Metal-binding</keyword>
<dbReference type="GO" id="GO:0004747">
    <property type="term" value="F:ribokinase activity"/>
    <property type="evidence" value="ECO:0007669"/>
    <property type="project" value="UniProtKB-UniRule"/>
</dbReference>
<feature type="binding site" evidence="12">
    <location>
        <position position="286"/>
    </location>
    <ligand>
        <name>K(+)</name>
        <dbReference type="ChEBI" id="CHEBI:29103"/>
    </ligand>
</feature>
<accession>A0A7X4GH04</accession>
<dbReference type="GO" id="GO:0005737">
    <property type="term" value="C:cytoplasm"/>
    <property type="evidence" value="ECO:0007669"/>
    <property type="project" value="UniProtKB-SubCell"/>
</dbReference>
<feature type="binding site" evidence="12">
    <location>
        <position position="284"/>
    </location>
    <ligand>
        <name>K(+)</name>
        <dbReference type="ChEBI" id="CHEBI:29103"/>
    </ligand>
</feature>
<evidence type="ECO:0000256" key="4">
    <source>
        <dbReference type="ARBA" id="ARBA00022679"/>
    </source>
</evidence>
<evidence type="ECO:0000256" key="8">
    <source>
        <dbReference type="ARBA" id="ARBA00022840"/>
    </source>
</evidence>
<dbReference type="InterPro" id="IPR011877">
    <property type="entry name" value="Ribokinase"/>
</dbReference>
<organism evidence="14 15">
    <name type="scientific">Novosphingobium silvae</name>
    <dbReference type="NCBI Taxonomy" id="2692619"/>
    <lineage>
        <taxon>Bacteria</taxon>
        <taxon>Pseudomonadati</taxon>
        <taxon>Pseudomonadota</taxon>
        <taxon>Alphaproteobacteria</taxon>
        <taxon>Sphingomonadales</taxon>
        <taxon>Sphingomonadaceae</taxon>
        <taxon>Novosphingobium</taxon>
    </lineage>
</organism>
<dbReference type="PROSITE" id="PS00583">
    <property type="entry name" value="PFKB_KINASES_1"/>
    <property type="match status" value="1"/>
</dbReference>
<evidence type="ECO:0000256" key="6">
    <source>
        <dbReference type="ARBA" id="ARBA00022741"/>
    </source>
</evidence>
<dbReference type="Proteomes" id="UP000465810">
    <property type="component" value="Unassembled WGS sequence"/>
</dbReference>
<evidence type="ECO:0000256" key="10">
    <source>
        <dbReference type="ARBA" id="ARBA00022958"/>
    </source>
</evidence>
<evidence type="ECO:0000313" key="14">
    <source>
        <dbReference type="EMBL" id="MYL98475.1"/>
    </source>
</evidence>
<feature type="active site" description="Proton acceptor" evidence="12">
    <location>
        <position position="251"/>
    </location>
</feature>
<evidence type="ECO:0000259" key="13">
    <source>
        <dbReference type="Pfam" id="PF00294"/>
    </source>
</evidence>
<feature type="binding site" evidence="12">
    <location>
        <position position="245"/>
    </location>
    <ligand>
        <name>K(+)</name>
        <dbReference type="ChEBI" id="CHEBI:29103"/>
    </ligand>
</feature>
<keyword evidence="15" id="KW-1185">Reference proteome</keyword>
<feature type="binding site" evidence="12">
    <location>
        <begin position="218"/>
        <end position="223"/>
    </location>
    <ligand>
        <name>ATP</name>
        <dbReference type="ChEBI" id="CHEBI:30616"/>
    </ligand>
</feature>
<dbReference type="UniPathway" id="UPA00916">
    <property type="reaction ID" value="UER00889"/>
</dbReference>
<gene>
    <name evidence="12" type="primary">rbsK</name>
    <name evidence="14" type="ORF">GR702_11935</name>
</gene>
<keyword evidence="4 12" id="KW-0808">Transferase</keyword>